<name>K3V7T8_FUSPC</name>
<dbReference type="Gene3D" id="1.10.510.10">
    <property type="entry name" value="Transferase(Phosphotransferase) domain 1"/>
    <property type="match status" value="1"/>
</dbReference>
<dbReference type="HOGENOM" id="CLU_002639_7_0_1"/>
<sequence length="996" mass="113996">MKFETQVPVNKWLKHMAEHVGASTIEPEVDWGKEVRKFKEKNKSSKDFLPANHIERFSTKQFIRDVLTSERMSESQITELERYISGRPAKLSFLLLVSINRAPWMESLANPKYNFSDDDLLTADIIDEYLTINRHQKDVKILFHNSDASRSNDQNDIQLFNLARWSFLAPVFTTTKFYQEFNEAVPLPFLKVPDFKPKNGSFGVVHKVELHHAHQLNIVPNMSEHIWFLREMKILEKIQAIVKERPDLQLITPIASYRVSNDSGGCLLFPWAEGGNLKDFWDREENKAGALNQNSRYRGLAKMAWALKQMEGLCKALVELHKPHSPNGASMSNEETPHLRHGDLKPENILVFREGDEDILRIADLGLGRFHLKSTDGRKKAKEYTKTITGTTRYMPPEFEDNNVISRRLDVWSLGCLFIEFVIWAAWGLEALDKFNNIPNDAFWQKRSNSDNVVHDNISNWINSMEKVLLPNTALRDILELVSVGMLKQLPQRHTSQKIYNKLKTIVERSQEKDDYCLDWNQKANILGHILPAVESGSQNRGQNYAYTQEINRMKDIWIPHTDNGFARNLLNLLGPDNDGWMSRASLAFEVPSLSSGWFNDESSQIGGPTPPVPGSSEQFLLFEEWIRLCDNTHGHGANSLSTPNLNNGNLPTRVVDVGSVSNPLIRLVTSEEMTSAVYLALSHRWGDDATQHSGRTLKQNHIFRYKNIPLDELPLNFTDAITVTRGVGIKYLWIDSLCIVQDDDGDWKRESVRMEQVYSNAKCVLAASSAKSSMEGFLNRRTPVPSFVALQSESGDINYVSKNIDNFKGDVDEAILNTRGWTLQERALAQRTIHFTKNQVYFECSKGVQCESLISYTNSIEARYKGGRVMLVQNLYNQYSKRVFWDPQDRPIAISGLEKRLTSAFISRGGYGVFQIFLERGLLWKKADETHSLKPINFPLERNVPTWSWMAYDGVISYVEVDFDKVDWTNEYSSPFDSDSAAKGPRSWESEKYDN</sequence>
<proteinExistence type="predicted"/>
<dbReference type="InterPro" id="IPR008271">
    <property type="entry name" value="Ser/Thr_kinase_AS"/>
</dbReference>
<evidence type="ECO:0000313" key="3">
    <source>
        <dbReference type="EMBL" id="EKJ69264.1"/>
    </source>
</evidence>
<gene>
    <name evidence="3" type="ORF">FPSE_10517</name>
</gene>
<dbReference type="PANTHER" id="PTHR33112">
    <property type="entry name" value="DOMAIN PROTEIN, PUTATIVE-RELATED"/>
    <property type="match status" value="1"/>
</dbReference>
<dbReference type="GeneID" id="20369134"/>
<dbReference type="eggNOG" id="KOG0198">
    <property type="taxonomic scope" value="Eukaryota"/>
</dbReference>
<feature type="compositionally biased region" description="Basic and acidic residues" evidence="1">
    <location>
        <begin position="987"/>
        <end position="996"/>
    </location>
</feature>
<comment type="caution">
    <text evidence="3">The sequence shown here is derived from an EMBL/GenBank/DDBJ whole genome shotgun (WGS) entry which is preliminary data.</text>
</comment>
<dbReference type="Pfam" id="PF00069">
    <property type="entry name" value="Pkinase"/>
    <property type="match status" value="1"/>
</dbReference>
<accession>K3V7T8</accession>
<dbReference type="SMART" id="SM00220">
    <property type="entry name" value="S_TKc"/>
    <property type="match status" value="1"/>
</dbReference>
<evidence type="ECO:0000256" key="1">
    <source>
        <dbReference type="SAM" id="MobiDB-lite"/>
    </source>
</evidence>
<feature type="region of interest" description="Disordered" evidence="1">
    <location>
        <begin position="974"/>
        <end position="996"/>
    </location>
</feature>
<dbReference type="AlphaFoldDB" id="K3V7T8"/>
<dbReference type="GO" id="GO:0004672">
    <property type="term" value="F:protein kinase activity"/>
    <property type="evidence" value="ECO:0007669"/>
    <property type="project" value="InterPro"/>
</dbReference>
<dbReference type="EMBL" id="AFNW01000348">
    <property type="protein sequence ID" value="EKJ69264.1"/>
    <property type="molecule type" value="Genomic_DNA"/>
</dbReference>
<dbReference type="KEGG" id="fpu:FPSE_10517"/>
<dbReference type="Pfam" id="PF06985">
    <property type="entry name" value="HET"/>
    <property type="match status" value="1"/>
</dbReference>
<dbReference type="PANTHER" id="PTHR33112:SF10">
    <property type="entry name" value="TOL"/>
    <property type="match status" value="1"/>
</dbReference>
<dbReference type="InterPro" id="IPR000719">
    <property type="entry name" value="Prot_kinase_dom"/>
</dbReference>
<dbReference type="InterPro" id="IPR010730">
    <property type="entry name" value="HET"/>
</dbReference>
<dbReference type="CDD" id="cd00180">
    <property type="entry name" value="PKc"/>
    <property type="match status" value="1"/>
</dbReference>
<evidence type="ECO:0000313" key="4">
    <source>
        <dbReference type="Proteomes" id="UP000007978"/>
    </source>
</evidence>
<dbReference type="RefSeq" id="XP_009261909.1">
    <property type="nucleotide sequence ID" value="XM_009263634.1"/>
</dbReference>
<protein>
    <recommendedName>
        <fullName evidence="2">Protein kinase domain-containing protein</fullName>
    </recommendedName>
</protein>
<dbReference type="SUPFAM" id="SSF56112">
    <property type="entry name" value="Protein kinase-like (PK-like)"/>
    <property type="match status" value="1"/>
</dbReference>
<dbReference type="PROSITE" id="PS00108">
    <property type="entry name" value="PROTEIN_KINASE_ST"/>
    <property type="match status" value="1"/>
</dbReference>
<dbReference type="Proteomes" id="UP000007978">
    <property type="component" value="Chromosome 4"/>
</dbReference>
<dbReference type="GO" id="GO:0005524">
    <property type="term" value="F:ATP binding"/>
    <property type="evidence" value="ECO:0007669"/>
    <property type="project" value="InterPro"/>
</dbReference>
<feature type="domain" description="Protein kinase" evidence="2">
    <location>
        <begin position="191"/>
        <end position="506"/>
    </location>
</feature>
<dbReference type="InterPro" id="IPR011009">
    <property type="entry name" value="Kinase-like_dom_sf"/>
</dbReference>
<reference evidence="3 4" key="1">
    <citation type="journal article" date="2012" name="PLoS Pathog.">
        <title>Comparative pathogenomics reveals horizontally acquired novel virulence genes in fungi infecting cereal hosts.</title>
        <authorList>
            <person name="Gardiner D.M."/>
            <person name="McDonald M.C."/>
            <person name="Covarelli L."/>
            <person name="Solomon P.S."/>
            <person name="Rusu A.G."/>
            <person name="Marshall M."/>
            <person name="Kazan K."/>
            <person name="Chakraborty S."/>
            <person name="McDonald B.A."/>
            <person name="Manners J.M."/>
        </authorList>
    </citation>
    <scope>NUCLEOTIDE SEQUENCE [LARGE SCALE GENOMIC DNA]</scope>
    <source>
        <strain evidence="3 4">CS3096</strain>
    </source>
</reference>
<evidence type="ECO:0000259" key="2">
    <source>
        <dbReference type="PROSITE" id="PS50011"/>
    </source>
</evidence>
<dbReference type="OrthoDB" id="5125733at2759"/>
<dbReference type="PROSITE" id="PS50011">
    <property type="entry name" value="PROTEIN_KINASE_DOM"/>
    <property type="match status" value="1"/>
</dbReference>
<keyword evidence="4" id="KW-1185">Reference proteome</keyword>
<organism evidence="3 4">
    <name type="scientific">Fusarium pseudograminearum (strain CS3096)</name>
    <name type="common">Wheat and barley crown-rot fungus</name>
    <dbReference type="NCBI Taxonomy" id="1028729"/>
    <lineage>
        <taxon>Eukaryota</taxon>
        <taxon>Fungi</taxon>
        <taxon>Dikarya</taxon>
        <taxon>Ascomycota</taxon>
        <taxon>Pezizomycotina</taxon>
        <taxon>Sordariomycetes</taxon>
        <taxon>Hypocreomycetidae</taxon>
        <taxon>Hypocreales</taxon>
        <taxon>Nectriaceae</taxon>
        <taxon>Fusarium</taxon>
    </lineage>
</organism>